<evidence type="ECO:0000313" key="1">
    <source>
        <dbReference type="EMBL" id="NJC24798.1"/>
    </source>
</evidence>
<accession>A0ABX0X7F7</accession>
<keyword evidence="2" id="KW-1185">Reference proteome</keyword>
<evidence type="ECO:0000313" key="2">
    <source>
        <dbReference type="Proteomes" id="UP000770785"/>
    </source>
</evidence>
<comment type="caution">
    <text evidence="1">The sequence shown here is derived from an EMBL/GenBank/DDBJ whole genome shotgun (WGS) entry which is preliminary data.</text>
</comment>
<dbReference type="EMBL" id="JAATJH010000001">
    <property type="protein sequence ID" value="NJC24798.1"/>
    <property type="molecule type" value="Genomic_DNA"/>
</dbReference>
<dbReference type="Proteomes" id="UP000770785">
    <property type="component" value="Unassembled WGS sequence"/>
</dbReference>
<organism evidence="1 2">
    <name type="scientific">Neolewinella antarctica</name>
    <dbReference type="NCBI Taxonomy" id="442734"/>
    <lineage>
        <taxon>Bacteria</taxon>
        <taxon>Pseudomonadati</taxon>
        <taxon>Bacteroidota</taxon>
        <taxon>Saprospiria</taxon>
        <taxon>Saprospirales</taxon>
        <taxon>Lewinellaceae</taxon>
        <taxon>Neolewinella</taxon>
    </lineage>
</organism>
<gene>
    <name evidence="1" type="ORF">GGR27_000279</name>
</gene>
<name>A0ABX0X7F7_9BACT</name>
<reference evidence="1 2" key="1">
    <citation type="submission" date="2020-03" db="EMBL/GenBank/DDBJ databases">
        <title>Genomic Encyclopedia of Type Strains, Phase IV (KMG-IV): sequencing the most valuable type-strain genomes for metagenomic binning, comparative biology and taxonomic classification.</title>
        <authorList>
            <person name="Goeker M."/>
        </authorList>
    </citation>
    <scope>NUCLEOTIDE SEQUENCE [LARGE SCALE GENOMIC DNA]</scope>
    <source>
        <strain evidence="1 2">DSM 105096</strain>
    </source>
</reference>
<protein>
    <submittedName>
        <fullName evidence="1">Uncharacterized protein</fullName>
    </submittedName>
</protein>
<sequence>MSRSMNAEAKIWTNKVQKTFETYSRKDRRAVMIRAAKPLIKAARSRVPKGTRKHQRGSGADRIVYNPGNLRRSIGRIPIRRLVDAIVGPRFAKKKVAEYGGVGQPTDGYYAHMLFGGAKQFKAVVMDPALASSKLEIISIVEKGTRKSIKRRARQNGISTR</sequence>
<dbReference type="RefSeq" id="WP_168035606.1">
    <property type="nucleotide sequence ID" value="NZ_JAATJH010000001.1"/>
</dbReference>
<proteinExistence type="predicted"/>